<reference evidence="2 3" key="1">
    <citation type="submission" date="2016-10" db="EMBL/GenBank/DDBJ databases">
        <title>Arsenicibacter rosenii gen. nov., sp. nov., an efficient arsenic-methylating bacterium isolated from an arsenic-contaminated paddy soil.</title>
        <authorList>
            <person name="Huang K."/>
        </authorList>
    </citation>
    <scope>NUCLEOTIDE SEQUENCE [LARGE SCALE GENOMIC DNA]</scope>
    <source>
        <strain evidence="2 3">SM-1</strain>
    </source>
</reference>
<gene>
    <name evidence="2" type="ORF">BLX24_11015</name>
</gene>
<dbReference type="SUPFAM" id="SSF46894">
    <property type="entry name" value="C-terminal effector domain of the bipartite response regulators"/>
    <property type="match status" value="1"/>
</dbReference>
<keyword evidence="3" id="KW-1185">Reference proteome</keyword>
<accession>A0A1S2VL72</accession>
<feature type="domain" description="HTH luxR-type" evidence="1">
    <location>
        <begin position="6"/>
        <end position="68"/>
    </location>
</feature>
<dbReference type="CDD" id="cd06170">
    <property type="entry name" value="LuxR_C_like"/>
    <property type="match status" value="1"/>
</dbReference>
<dbReference type="InterPro" id="IPR016032">
    <property type="entry name" value="Sig_transdc_resp-reg_C-effctor"/>
</dbReference>
<dbReference type="SMART" id="SM00421">
    <property type="entry name" value="HTH_LUXR"/>
    <property type="match status" value="1"/>
</dbReference>
<organism evidence="2 3">
    <name type="scientific">Arsenicibacter rosenii</name>
    <dbReference type="NCBI Taxonomy" id="1750698"/>
    <lineage>
        <taxon>Bacteria</taxon>
        <taxon>Pseudomonadati</taxon>
        <taxon>Bacteroidota</taxon>
        <taxon>Cytophagia</taxon>
        <taxon>Cytophagales</taxon>
        <taxon>Spirosomataceae</taxon>
        <taxon>Arsenicibacter</taxon>
    </lineage>
</organism>
<dbReference type="GO" id="GO:0003677">
    <property type="term" value="F:DNA binding"/>
    <property type="evidence" value="ECO:0007669"/>
    <property type="project" value="InterPro"/>
</dbReference>
<dbReference type="RefSeq" id="WP_083421910.1">
    <property type="nucleotide sequence ID" value="NZ_MORL01000004.1"/>
</dbReference>
<dbReference type="InterPro" id="IPR036388">
    <property type="entry name" value="WH-like_DNA-bd_sf"/>
</dbReference>
<comment type="caution">
    <text evidence="2">The sequence shown here is derived from an EMBL/GenBank/DDBJ whole genome shotgun (WGS) entry which is preliminary data.</text>
</comment>
<dbReference type="GO" id="GO:0006355">
    <property type="term" value="P:regulation of DNA-templated transcription"/>
    <property type="evidence" value="ECO:0007669"/>
    <property type="project" value="InterPro"/>
</dbReference>
<dbReference type="Pfam" id="PF00196">
    <property type="entry name" value="GerE"/>
    <property type="match status" value="1"/>
</dbReference>
<dbReference type="InterPro" id="IPR000792">
    <property type="entry name" value="Tscrpt_reg_LuxR_C"/>
</dbReference>
<dbReference type="OrthoDB" id="966138at2"/>
<evidence type="ECO:0000313" key="2">
    <source>
        <dbReference type="EMBL" id="OIN59489.1"/>
    </source>
</evidence>
<dbReference type="AlphaFoldDB" id="A0A1S2VL72"/>
<evidence type="ECO:0000313" key="3">
    <source>
        <dbReference type="Proteomes" id="UP000181790"/>
    </source>
</evidence>
<proteinExistence type="predicted"/>
<dbReference type="PROSITE" id="PS50043">
    <property type="entry name" value="HTH_LUXR_2"/>
    <property type="match status" value="1"/>
</dbReference>
<dbReference type="Proteomes" id="UP000181790">
    <property type="component" value="Unassembled WGS sequence"/>
</dbReference>
<dbReference type="EMBL" id="MORL01000004">
    <property type="protein sequence ID" value="OIN59489.1"/>
    <property type="molecule type" value="Genomic_DNA"/>
</dbReference>
<evidence type="ECO:0000259" key="1">
    <source>
        <dbReference type="PROSITE" id="PS50043"/>
    </source>
</evidence>
<dbReference type="PRINTS" id="PR00038">
    <property type="entry name" value="HTHLUXR"/>
</dbReference>
<name>A0A1S2VL72_9BACT</name>
<protein>
    <recommendedName>
        <fullName evidence="1">HTH luxR-type domain-containing protein</fullName>
    </recommendedName>
</protein>
<sequence>MCRRTLQIRNLPLTEREAETLLYCAKGLTITETADKLFISPKTVQRHRENLREKFNLTEQGYHALVLLALEVKEELEKFLKKEIRG</sequence>
<dbReference type="Gene3D" id="1.10.10.10">
    <property type="entry name" value="Winged helix-like DNA-binding domain superfamily/Winged helix DNA-binding domain"/>
    <property type="match status" value="1"/>
</dbReference>